<dbReference type="Gene3D" id="1.20.1250.20">
    <property type="entry name" value="MFS general substrate transporter like domains"/>
    <property type="match status" value="1"/>
</dbReference>
<dbReference type="OrthoDB" id="3936150at2759"/>
<dbReference type="InterPro" id="IPR005828">
    <property type="entry name" value="MFS_sugar_transport-like"/>
</dbReference>
<dbReference type="Pfam" id="PF00083">
    <property type="entry name" value="Sugar_tr"/>
    <property type="match status" value="1"/>
</dbReference>
<feature type="transmembrane region" description="Helical" evidence="6">
    <location>
        <begin position="70"/>
        <end position="96"/>
    </location>
</feature>
<dbReference type="AlphaFoldDB" id="A0A9P6AQS2"/>
<evidence type="ECO:0000256" key="6">
    <source>
        <dbReference type="SAM" id="Phobius"/>
    </source>
</evidence>
<feature type="transmembrane region" description="Helical" evidence="6">
    <location>
        <begin position="139"/>
        <end position="172"/>
    </location>
</feature>
<feature type="domain" description="Major facilitator superfamily (MFS) profile" evidence="7">
    <location>
        <begin position="70"/>
        <end position="500"/>
    </location>
</feature>
<evidence type="ECO:0000313" key="9">
    <source>
        <dbReference type="Proteomes" id="UP000886523"/>
    </source>
</evidence>
<feature type="transmembrane region" description="Helical" evidence="6">
    <location>
        <begin position="404"/>
        <end position="423"/>
    </location>
</feature>
<evidence type="ECO:0000256" key="4">
    <source>
        <dbReference type="ARBA" id="ARBA00022989"/>
    </source>
</evidence>
<keyword evidence="4 6" id="KW-1133">Transmembrane helix</keyword>
<keyword evidence="5 6" id="KW-0472">Membrane</keyword>
<evidence type="ECO:0000256" key="5">
    <source>
        <dbReference type="ARBA" id="ARBA00023136"/>
    </source>
</evidence>
<dbReference type="GO" id="GO:0016020">
    <property type="term" value="C:membrane"/>
    <property type="evidence" value="ECO:0007669"/>
    <property type="project" value="UniProtKB-SubCell"/>
</dbReference>
<gene>
    <name evidence="8" type="ORF">BS47DRAFT_1373358</name>
</gene>
<organism evidence="8 9">
    <name type="scientific">Hydnum rufescens UP504</name>
    <dbReference type="NCBI Taxonomy" id="1448309"/>
    <lineage>
        <taxon>Eukaryota</taxon>
        <taxon>Fungi</taxon>
        <taxon>Dikarya</taxon>
        <taxon>Basidiomycota</taxon>
        <taxon>Agaricomycotina</taxon>
        <taxon>Agaricomycetes</taxon>
        <taxon>Cantharellales</taxon>
        <taxon>Hydnaceae</taxon>
        <taxon>Hydnum</taxon>
    </lineage>
</organism>
<reference evidence="8" key="1">
    <citation type="journal article" date="2020" name="Nat. Commun.">
        <title>Large-scale genome sequencing of mycorrhizal fungi provides insights into the early evolution of symbiotic traits.</title>
        <authorList>
            <person name="Miyauchi S."/>
            <person name="Kiss E."/>
            <person name="Kuo A."/>
            <person name="Drula E."/>
            <person name="Kohler A."/>
            <person name="Sanchez-Garcia M."/>
            <person name="Morin E."/>
            <person name="Andreopoulos B."/>
            <person name="Barry K.W."/>
            <person name="Bonito G."/>
            <person name="Buee M."/>
            <person name="Carver A."/>
            <person name="Chen C."/>
            <person name="Cichocki N."/>
            <person name="Clum A."/>
            <person name="Culley D."/>
            <person name="Crous P.W."/>
            <person name="Fauchery L."/>
            <person name="Girlanda M."/>
            <person name="Hayes R.D."/>
            <person name="Keri Z."/>
            <person name="LaButti K."/>
            <person name="Lipzen A."/>
            <person name="Lombard V."/>
            <person name="Magnuson J."/>
            <person name="Maillard F."/>
            <person name="Murat C."/>
            <person name="Nolan M."/>
            <person name="Ohm R.A."/>
            <person name="Pangilinan J."/>
            <person name="Pereira M.F."/>
            <person name="Perotto S."/>
            <person name="Peter M."/>
            <person name="Pfister S."/>
            <person name="Riley R."/>
            <person name="Sitrit Y."/>
            <person name="Stielow J.B."/>
            <person name="Szollosi G."/>
            <person name="Zifcakova L."/>
            <person name="Stursova M."/>
            <person name="Spatafora J.W."/>
            <person name="Tedersoo L."/>
            <person name="Vaario L.M."/>
            <person name="Yamada A."/>
            <person name="Yan M."/>
            <person name="Wang P."/>
            <person name="Xu J."/>
            <person name="Bruns T."/>
            <person name="Baldrian P."/>
            <person name="Vilgalys R."/>
            <person name="Dunand C."/>
            <person name="Henrissat B."/>
            <person name="Grigoriev I.V."/>
            <person name="Hibbett D."/>
            <person name="Nagy L.G."/>
            <person name="Martin F.M."/>
        </authorList>
    </citation>
    <scope>NUCLEOTIDE SEQUENCE</scope>
    <source>
        <strain evidence="8">UP504</strain>
    </source>
</reference>
<evidence type="ECO:0000256" key="2">
    <source>
        <dbReference type="ARBA" id="ARBA00022448"/>
    </source>
</evidence>
<dbReference type="InterPro" id="IPR036259">
    <property type="entry name" value="MFS_trans_sf"/>
</dbReference>
<evidence type="ECO:0000256" key="1">
    <source>
        <dbReference type="ARBA" id="ARBA00004141"/>
    </source>
</evidence>
<dbReference type="SUPFAM" id="SSF103473">
    <property type="entry name" value="MFS general substrate transporter"/>
    <property type="match status" value="1"/>
</dbReference>
<dbReference type="PANTHER" id="PTHR23511">
    <property type="entry name" value="SYNAPTIC VESICLE GLYCOPROTEIN 2"/>
    <property type="match status" value="1"/>
</dbReference>
<comment type="caution">
    <text evidence="8">The sequence shown here is derived from an EMBL/GenBank/DDBJ whole genome shotgun (WGS) entry which is preliminary data.</text>
</comment>
<evidence type="ECO:0000259" key="7">
    <source>
        <dbReference type="PROSITE" id="PS50850"/>
    </source>
</evidence>
<dbReference type="GO" id="GO:0022857">
    <property type="term" value="F:transmembrane transporter activity"/>
    <property type="evidence" value="ECO:0007669"/>
    <property type="project" value="InterPro"/>
</dbReference>
<dbReference type="PROSITE" id="PS50850">
    <property type="entry name" value="MFS"/>
    <property type="match status" value="1"/>
</dbReference>
<name>A0A9P6AQS2_9AGAM</name>
<dbReference type="EMBL" id="MU129020">
    <property type="protein sequence ID" value="KAF9510230.1"/>
    <property type="molecule type" value="Genomic_DNA"/>
</dbReference>
<feature type="transmembrane region" description="Helical" evidence="6">
    <location>
        <begin position="192"/>
        <end position="209"/>
    </location>
</feature>
<proteinExistence type="predicted"/>
<keyword evidence="9" id="KW-1185">Reference proteome</keyword>
<dbReference type="PANTHER" id="PTHR23511:SF5">
    <property type="entry name" value="MAJOR FACILITATOR-TYPE TRANSPORTER HXNZ-RELATED"/>
    <property type="match status" value="1"/>
</dbReference>
<comment type="subcellular location">
    <subcellularLocation>
        <location evidence="1">Membrane</location>
        <topology evidence="1">Multi-pass membrane protein</topology>
    </subcellularLocation>
</comment>
<sequence length="505" mass="55223">MSLQVDEKNEVHLDTEKGISKEFQDILNIDDPIFRRDVDEGVDRVYVLKTELINLCMQREIGMGRYQWELFVLSGFGWAADNIWLQGVAIILPSIGNEFVAHKNSFPWITFSLFAGLILGATTWGVLADIIGRRLSWNITLFLAGIFGISAGASPNFVALGALVACLGFGVGGNLPVDGALFLEFIPQSHQWLLTLLSAFWSFGMIPTTHCEYLSCPKDTLYHSVHNFSGALTFVMWIFRPVIFTMQESPKYLLAKGRDADAIKVLEYIARRNGVSISLTLEKLEAISSLTIKKTFSRVNLSHVKPLFSTRRLAVNTSITILLWGIIVRSLYKSKRSYTDNGSLCKAFLPIYLSQHAAITGGGINTTNYSIISVLGIPGSILACIAVDWIRSGNGHLAIGGRKLAMAVSTALTGIFLFVFTTATNNNSVLGYNCMYGVVFPAPHRGTGDALCSAFNRVTGLMAPIIALYADLKSHAPLYVAASLFLVTSVLMLFLPIETAGKAAL</sequence>
<feature type="transmembrane region" description="Helical" evidence="6">
    <location>
        <begin position="221"/>
        <end position="239"/>
    </location>
</feature>
<dbReference type="Proteomes" id="UP000886523">
    <property type="component" value="Unassembled WGS sequence"/>
</dbReference>
<evidence type="ECO:0000256" key="3">
    <source>
        <dbReference type="ARBA" id="ARBA00022692"/>
    </source>
</evidence>
<feature type="transmembrane region" description="Helical" evidence="6">
    <location>
        <begin position="313"/>
        <end position="332"/>
    </location>
</feature>
<evidence type="ECO:0000313" key="8">
    <source>
        <dbReference type="EMBL" id="KAF9510230.1"/>
    </source>
</evidence>
<keyword evidence="2" id="KW-0813">Transport</keyword>
<feature type="transmembrane region" description="Helical" evidence="6">
    <location>
        <begin position="370"/>
        <end position="392"/>
    </location>
</feature>
<accession>A0A9P6AQS2</accession>
<dbReference type="InterPro" id="IPR020846">
    <property type="entry name" value="MFS_dom"/>
</dbReference>
<feature type="transmembrane region" description="Helical" evidence="6">
    <location>
        <begin position="478"/>
        <end position="497"/>
    </location>
</feature>
<feature type="transmembrane region" description="Helical" evidence="6">
    <location>
        <begin position="108"/>
        <end position="127"/>
    </location>
</feature>
<protein>
    <recommendedName>
        <fullName evidence="7">Major facilitator superfamily (MFS) profile domain-containing protein</fullName>
    </recommendedName>
</protein>
<keyword evidence="3 6" id="KW-0812">Transmembrane</keyword>